<proteinExistence type="predicted"/>
<comment type="caution">
    <text evidence="1">The sequence shown here is derived from an EMBL/GenBank/DDBJ whole genome shotgun (WGS) entry which is preliminary data.</text>
</comment>
<dbReference type="EMBL" id="VSSQ01090834">
    <property type="protein sequence ID" value="MPN36611.1"/>
    <property type="molecule type" value="Genomic_DNA"/>
</dbReference>
<reference evidence="1" key="1">
    <citation type="submission" date="2019-08" db="EMBL/GenBank/DDBJ databases">
        <authorList>
            <person name="Kucharzyk K."/>
            <person name="Murdoch R.W."/>
            <person name="Higgins S."/>
            <person name="Loffler F."/>
        </authorList>
    </citation>
    <scope>NUCLEOTIDE SEQUENCE</scope>
</reference>
<protein>
    <submittedName>
        <fullName evidence="1">Uncharacterized protein</fullName>
    </submittedName>
</protein>
<sequence length="81" mass="9437">MRCEDTLIDDIHDRVNFAVKKAALDIDAKKKVLVLKLEIDTSICPVMEYFQIFLDRMMLSKQAANYLGMQFELIINDTRLL</sequence>
<gene>
    <name evidence="1" type="ORF">SDC9_184121</name>
</gene>
<accession>A0A645HC48</accession>
<evidence type="ECO:0000313" key="1">
    <source>
        <dbReference type="EMBL" id="MPN36611.1"/>
    </source>
</evidence>
<dbReference type="AlphaFoldDB" id="A0A645HC48"/>
<name>A0A645HC48_9ZZZZ</name>
<organism evidence="1">
    <name type="scientific">bioreactor metagenome</name>
    <dbReference type="NCBI Taxonomy" id="1076179"/>
    <lineage>
        <taxon>unclassified sequences</taxon>
        <taxon>metagenomes</taxon>
        <taxon>ecological metagenomes</taxon>
    </lineage>
</organism>